<evidence type="ECO:0000313" key="11">
    <source>
        <dbReference type="Proteomes" id="UP001161406"/>
    </source>
</evidence>
<feature type="domain" description="Amidohydrolase-related" evidence="9">
    <location>
        <begin position="65"/>
        <end position="445"/>
    </location>
</feature>
<dbReference type="InterPro" id="IPR032466">
    <property type="entry name" value="Metal_Hydrolase"/>
</dbReference>
<comment type="catalytic activity">
    <reaction evidence="8">
        <text>guanine + H2O + H(+) = xanthine + NH4(+)</text>
        <dbReference type="Rhea" id="RHEA:14665"/>
        <dbReference type="ChEBI" id="CHEBI:15377"/>
        <dbReference type="ChEBI" id="CHEBI:15378"/>
        <dbReference type="ChEBI" id="CHEBI:16235"/>
        <dbReference type="ChEBI" id="CHEBI:17712"/>
        <dbReference type="ChEBI" id="CHEBI:28938"/>
        <dbReference type="EC" id="3.5.4.3"/>
    </reaction>
</comment>
<comment type="pathway">
    <text evidence="1 8">Purine metabolism; guanine degradation; xanthine from guanine: step 1/1.</text>
</comment>
<dbReference type="EC" id="3.5.4.3" evidence="3 7"/>
<evidence type="ECO:0000256" key="5">
    <source>
        <dbReference type="ARBA" id="ARBA00022801"/>
    </source>
</evidence>
<sequence length="450" mass="48524">MILRGRAILGTFLHAPQQGTLEVLADTLIEIDATGTITAVLQPTDAGYAEATDRTDVLRLPRGRYVLPGFVDLHIHAPQYPQLGQALDEPLEVWLQKYTFPLEARYADLDFARPRYTALVEDLLANGTTTALYFATQHTEATNLLADICIDKGQRALVGKVVMDDPAACPDFYRDASPEAAVAGTRAVIDHIRTHPANTDARVLPVITPRFIPSCTDEALTALGQLAAECDCHVQTHCSESDWAHGHVLNRYGHTDAQALDSFGLLTRKSVLAHSNFLTDADMDRLVVRQSAVAHCALSNIYFANAVFPLRRALEKHLHVGLGTDISGGPSASMFEACRTTVQVSRLLQDGVDPTLPAANRGTPGSAIDLKTAFHLATAGGGIALDLPIGLFAPGYRFDALVIDTTAASGSIRLFGETQPGAVFEKILYGASRANIEQVWVDGRLTGQTH</sequence>
<reference evidence="10" key="1">
    <citation type="journal article" date="2014" name="Int. J. Syst. Evol. Microbiol.">
        <title>Complete genome of a new Firmicutes species belonging to the dominant human colonic microbiota ('Ruminococcus bicirculans') reveals two chromosomes and a selective capacity to utilize plant glucans.</title>
        <authorList>
            <consortium name="NISC Comparative Sequencing Program"/>
            <person name="Wegmann U."/>
            <person name="Louis P."/>
            <person name="Goesmann A."/>
            <person name="Henrissat B."/>
            <person name="Duncan S.H."/>
            <person name="Flint H.J."/>
        </authorList>
    </citation>
    <scope>NUCLEOTIDE SEQUENCE</scope>
    <source>
        <strain evidence="10">NBRC 103855</strain>
    </source>
</reference>
<keyword evidence="11" id="KW-1185">Reference proteome</keyword>
<dbReference type="Pfam" id="PF01979">
    <property type="entry name" value="Amidohydro_1"/>
    <property type="match status" value="1"/>
</dbReference>
<evidence type="ECO:0000256" key="8">
    <source>
        <dbReference type="RuleBase" id="RU366009"/>
    </source>
</evidence>
<dbReference type="InterPro" id="IPR011059">
    <property type="entry name" value="Metal-dep_hydrolase_composite"/>
</dbReference>
<dbReference type="NCBIfam" id="TIGR02967">
    <property type="entry name" value="guan_deamin"/>
    <property type="match status" value="1"/>
</dbReference>
<dbReference type="InterPro" id="IPR006680">
    <property type="entry name" value="Amidohydro-rel"/>
</dbReference>
<comment type="similarity">
    <text evidence="2 8">Belongs to the metallo-dependent hydrolases superfamily. ATZ/TRZ family.</text>
</comment>
<keyword evidence="6 8" id="KW-0862">Zinc</keyword>
<evidence type="ECO:0000256" key="4">
    <source>
        <dbReference type="ARBA" id="ARBA00022723"/>
    </source>
</evidence>
<dbReference type="Gene3D" id="3.20.20.140">
    <property type="entry name" value="Metal-dependent hydrolases"/>
    <property type="match status" value="1"/>
</dbReference>
<dbReference type="Proteomes" id="UP001161406">
    <property type="component" value="Unassembled WGS sequence"/>
</dbReference>
<evidence type="ECO:0000256" key="6">
    <source>
        <dbReference type="ARBA" id="ARBA00022833"/>
    </source>
</evidence>
<dbReference type="Gene3D" id="2.30.40.10">
    <property type="entry name" value="Urease, subunit C, domain 1"/>
    <property type="match status" value="1"/>
</dbReference>
<dbReference type="InterPro" id="IPR051607">
    <property type="entry name" value="Metallo-dep_hydrolases"/>
</dbReference>
<evidence type="ECO:0000256" key="3">
    <source>
        <dbReference type="ARBA" id="ARBA00012781"/>
    </source>
</evidence>
<reference evidence="10" key="2">
    <citation type="submission" date="2023-01" db="EMBL/GenBank/DDBJ databases">
        <title>Draft genome sequence of Devosia yakushimensis strain NBRC 103855.</title>
        <authorList>
            <person name="Sun Q."/>
            <person name="Mori K."/>
        </authorList>
    </citation>
    <scope>NUCLEOTIDE SEQUENCE</scope>
    <source>
        <strain evidence="10">NBRC 103855</strain>
    </source>
</reference>
<evidence type="ECO:0000256" key="7">
    <source>
        <dbReference type="NCBIfam" id="TIGR02967"/>
    </source>
</evidence>
<comment type="function">
    <text evidence="8">Catalyzes the hydrolytic deamination of guanine, producing xanthine and ammonia.</text>
</comment>
<keyword evidence="5 8" id="KW-0378">Hydrolase</keyword>
<name>A0ABQ5UEY5_9HYPH</name>
<comment type="cofactor">
    <cofactor evidence="8">
        <name>Zn(2+)</name>
        <dbReference type="ChEBI" id="CHEBI:29105"/>
    </cofactor>
    <text evidence="8">Binds 1 zinc ion per subunit.</text>
</comment>
<dbReference type="SUPFAM" id="SSF51556">
    <property type="entry name" value="Metallo-dependent hydrolases"/>
    <property type="match status" value="1"/>
</dbReference>
<keyword evidence="4 8" id="KW-0479">Metal-binding</keyword>
<dbReference type="PANTHER" id="PTHR11271">
    <property type="entry name" value="GUANINE DEAMINASE"/>
    <property type="match status" value="1"/>
</dbReference>
<evidence type="ECO:0000256" key="2">
    <source>
        <dbReference type="ARBA" id="ARBA00006745"/>
    </source>
</evidence>
<dbReference type="InterPro" id="IPR014311">
    <property type="entry name" value="Guanine_deaminase"/>
</dbReference>
<accession>A0ABQ5UEY5</accession>
<evidence type="ECO:0000313" key="10">
    <source>
        <dbReference type="EMBL" id="GLQ09116.1"/>
    </source>
</evidence>
<protein>
    <recommendedName>
        <fullName evidence="3 7">Guanine deaminase</fullName>
        <shortName evidence="8">Guanase</shortName>
        <ecNumber evidence="3 7">3.5.4.3</ecNumber>
    </recommendedName>
    <alternativeName>
        <fullName evidence="8">Guanine aminohydrolase</fullName>
    </alternativeName>
</protein>
<organism evidence="10 11">
    <name type="scientific">Devosia yakushimensis</name>
    <dbReference type="NCBI Taxonomy" id="470028"/>
    <lineage>
        <taxon>Bacteria</taxon>
        <taxon>Pseudomonadati</taxon>
        <taxon>Pseudomonadota</taxon>
        <taxon>Alphaproteobacteria</taxon>
        <taxon>Hyphomicrobiales</taxon>
        <taxon>Devosiaceae</taxon>
        <taxon>Devosia</taxon>
    </lineage>
</organism>
<proteinExistence type="inferred from homology"/>
<dbReference type="EMBL" id="BSNG01000001">
    <property type="protein sequence ID" value="GLQ09116.1"/>
    <property type="molecule type" value="Genomic_DNA"/>
</dbReference>
<dbReference type="RefSeq" id="WP_284388607.1">
    <property type="nucleotide sequence ID" value="NZ_BSNG01000001.1"/>
</dbReference>
<dbReference type="SUPFAM" id="SSF51338">
    <property type="entry name" value="Composite domain of metallo-dependent hydrolases"/>
    <property type="match status" value="1"/>
</dbReference>
<comment type="caution">
    <text evidence="10">The sequence shown here is derived from an EMBL/GenBank/DDBJ whole genome shotgun (WGS) entry which is preliminary data.</text>
</comment>
<gene>
    <name evidence="10" type="primary">guaD</name>
    <name evidence="10" type="ORF">GCM10007913_10480</name>
</gene>
<dbReference type="PANTHER" id="PTHR11271:SF6">
    <property type="entry name" value="GUANINE DEAMINASE"/>
    <property type="match status" value="1"/>
</dbReference>
<evidence type="ECO:0000259" key="9">
    <source>
        <dbReference type="Pfam" id="PF01979"/>
    </source>
</evidence>
<evidence type="ECO:0000256" key="1">
    <source>
        <dbReference type="ARBA" id="ARBA00004984"/>
    </source>
</evidence>